<evidence type="ECO:0000313" key="3">
    <source>
        <dbReference type="Proteomes" id="UP000323569"/>
    </source>
</evidence>
<accession>A0A5A5R3Y8</accession>
<keyword evidence="1" id="KW-1133">Transmembrane helix</keyword>
<dbReference type="Proteomes" id="UP000323569">
    <property type="component" value="Unassembled WGS sequence"/>
</dbReference>
<protein>
    <recommendedName>
        <fullName evidence="4">Transposase IS701-like DDE domain-containing protein</fullName>
    </recommendedName>
</protein>
<feature type="transmembrane region" description="Helical" evidence="1">
    <location>
        <begin position="15"/>
        <end position="33"/>
    </location>
</feature>
<evidence type="ECO:0000256" key="1">
    <source>
        <dbReference type="SAM" id="Phobius"/>
    </source>
</evidence>
<comment type="caution">
    <text evidence="2">The sequence shown here is derived from an EMBL/GenBank/DDBJ whole genome shotgun (WGS) entry which is preliminary data.</text>
</comment>
<proteinExistence type="predicted"/>
<organism evidence="2 3">
    <name type="scientific">Microcystis aeruginosa NIES-2519</name>
    <dbReference type="NCBI Taxonomy" id="2303981"/>
    <lineage>
        <taxon>Bacteria</taxon>
        <taxon>Bacillati</taxon>
        <taxon>Cyanobacteriota</taxon>
        <taxon>Cyanophyceae</taxon>
        <taxon>Oscillatoriophycideae</taxon>
        <taxon>Chroococcales</taxon>
        <taxon>Microcystaceae</taxon>
        <taxon>Microcystis</taxon>
    </lineage>
</organism>
<keyword evidence="1" id="KW-0812">Transmembrane</keyword>
<dbReference type="EMBL" id="BHVO01000028">
    <property type="protein sequence ID" value="GCA70500.1"/>
    <property type="molecule type" value="Genomic_DNA"/>
</dbReference>
<name>A0A5A5R3Y8_MICAE</name>
<sequence length="165" mass="19131">MNQYSALKQALKPHLAWHGARLSFLALFLLALIKVKTVNLSELAVGFGGKALKESNYKRLQRFFRNFELDYSEIAKIVVGWLKLPQPWVLSLDRTTWELGEHCYNILTVGIVHEGVAIPILWWLLKKKGNSNSDERMRFIRPLAKVLSRSLYSNIFEDYQLLINK</sequence>
<keyword evidence="1" id="KW-0472">Membrane</keyword>
<gene>
    <name evidence="2" type="ORF">MiYa_02033</name>
</gene>
<evidence type="ECO:0008006" key="4">
    <source>
        <dbReference type="Google" id="ProtNLM"/>
    </source>
</evidence>
<dbReference type="AlphaFoldDB" id="A0A5A5R3Y8"/>
<reference evidence="2 3" key="1">
    <citation type="submission" date="2018-09" db="EMBL/GenBank/DDBJ databases">
        <title>Evolutionary history of phycoerythrin pigmentation in the water bloom-forming cyanobacterium Microcystis aeruginosa.</title>
        <authorList>
            <person name="Tanabe Y."/>
            <person name="Tanabe Y."/>
            <person name="Yamaguchi H."/>
        </authorList>
    </citation>
    <scope>NUCLEOTIDE SEQUENCE [LARGE SCALE GENOMIC DNA]</scope>
    <source>
        <strain evidence="2 3">NIES-2519</strain>
    </source>
</reference>
<evidence type="ECO:0000313" key="2">
    <source>
        <dbReference type="EMBL" id="GCA70500.1"/>
    </source>
</evidence>